<protein>
    <submittedName>
        <fullName evidence="1">Uncharacterized protein</fullName>
    </submittedName>
</protein>
<keyword evidence="2" id="KW-1185">Reference proteome</keyword>
<dbReference type="EMBL" id="LFZO01000006">
    <property type="protein sequence ID" value="KXT18538.1"/>
    <property type="molecule type" value="Genomic_DNA"/>
</dbReference>
<organism evidence="1 2">
    <name type="scientific">Pseudocercospora musae</name>
    <dbReference type="NCBI Taxonomy" id="113226"/>
    <lineage>
        <taxon>Eukaryota</taxon>
        <taxon>Fungi</taxon>
        <taxon>Dikarya</taxon>
        <taxon>Ascomycota</taxon>
        <taxon>Pezizomycotina</taxon>
        <taxon>Dothideomycetes</taxon>
        <taxon>Dothideomycetidae</taxon>
        <taxon>Mycosphaerellales</taxon>
        <taxon>Mycosphaerellaceae</taxon>
        <taxon>Pseudocercospora</taxon>
    </lineage>
</organism>
<dbReference type="Proteomes" id="UP000073492">
    <property type="component" value="Unassembled WGS sequence"/>
</dbReference>
<accession>A0A139IUV5</accession>
<reference evidence="1 2" key="1">
    <citation type="submission" date="2015-07" db="EMBL/GenBank/DDBJ databases">
        <title>Comparative genomics of the Sigatoka disease complex on banana suggests a link between parallel evolutionary changes in Pseudocercospora fijiensis and Pseudocercospora eumusae and increased virulence on the banana host.</title>
        <authorList>
            <person name="Chang T.-C."/>
            <person name="Salvucci A."/>
            <person name="Crous P.W."/>
            <person name="Stergiopoulos I."/>
        </authorList>
    </citation>
    <scope>NUCLEOTIDE SEQUENCE [LARGE SCALE GENOMIC DNA]</scope>
    <source>
        <strain evidence="1 2">CBS 116634</strain>
    </source>
</reference>
<proteinExistence type="predicted"/>
<gene>
    <name evidence="1" type="ORF">AC579_2258</name>
</gene>
<dbReference type="AlphaFoldDB" id="A0A139IUV5"/>
<evidence type="ECO:0000313" key="1">
    <source>
        <dbReference type="EMBL" id="KXT18538.1"/>
    </source>
</evidence>
<evidence type="ECO:0000313" key="2">
    <source>
        <dbReference type="Proteomes" id="UP000073492"/>
    </source>
</evidence>
<name>A0A139IUV5_9PEZI</name>
<sequence length="136" mass="15438">MLRMRMRIVWSCVFRLRDQAKLEDSNAMRVGTDCKDARLGMDCQSPCRLANIALKDRLDLMGHSSKESIDIAVVSHSSHDLFVAEKAYDQVIDGMWISWIESFPRCRLPNLPSYVWTPVATMDAASKLRLAMFAGV</sequence>
<comment type="caution">
    <text evidence="1">The sequence shown here is derived from an EMBL/GenBank/DDBJ whole genome shotgun (WGS) entry which is preliminary data.</text>
</comment>